<evidence type="ECO:0000313" key="4">
    <source>
        <dbReference type="Proteomes" id="UP001217089"/>
    </source>
</evidence>
<name>A0ABQ9FMC7_TEGGR</name>
<dbReference type="SUPFAM" id="SSF47050">
    <property type="entry name" value="VHP, Villin headpiece domain"/>
    <property type="match status" value="1"/>
</dbReference>
<dbReference type="InterPro" id="IPR003128">
    <property type="entry name" value="Villin_headpiece"/>
</dbReference>
<evidence type="ECO:0000313" key="3">
    <source>
        <dbReference type="EMBL" id="KAJ8318441.1"/>
    </source>
</evidence>
<organism evidence="3 4">
    <name type="scientific">Tegillarca granosa</name>
    <name type="common">Malaysian cockle</name>
    <name type="synonym">Anadara granosa</name>
    <dbReference type="NCBI Taxonomy" id="220873"/>
    <lineage>
        <taxon>Eukaryota</taxon>
        <taxon>Metazoa</taxon>
        <taxon>Spiralia</taxon>
        <taxon>Lophotrochozoa</taxon>
        <taxon>Mollusca</taxon>
        <taxon>Bivalvia</taxon>
        <taxon>Autobranchia</taxon>
        <taxon>Pteriomorphia</taxon>
        <taxon>Arcoida</taxon>
        <taxon>Arcoidea</taxon>
        <taxon>Arcidae</taxon>
        <taxon>Tegillarca</taxon>
    </lineage>
</organism>
<comment type="caution">
    <text evidence="3">The sequence shown here is derived from an EMBL/GenBank/DDBJ whole genome shotgun (WGS) entry which is preliminary data.</text>
</comment>
<dbReference type="Gene3D" id="1.10.950.10">
    <property type="entry name" value="Villin headpiece domain"/>
    <property type="match status" value="1"/>
</dbReference>
<dbReference type="PANTHER" id="PTHR24213:SF9">
    <property type="entry name" value="UNCOORDINATED 115A, ISOFORM B-RELATED"/>
    <property type="match status" value="1"/>
</dbReference>
<reference evidence="3 4" key="1">
    <citation type="submission" date="2022-12" db="EMBL/GenBank/DDBJ databases">
        <title>Chromosome-level genome of Tegillarca granosa.</title>
        <authorList>
            <person name="Kim J."/>
        </authorList>
    </citation>
    <scope>NUCLEOTIDE SEQUENCE [LARGE SCALE GENOMIC DNA]</scope>
    <source>
        <strain evidence="3">Teg-2019</strain>
        <tissue evidence="3">Adductor muscle</tissue>
    </source>
</reference>
<dbReference type="PROSITE" id="PS51089">
    <property type="entry name" value="HP"/>
    <property type="match status" value="1"/>
</dbReference>
<dbReference type="SMART" id="SM00153">
    <property type="entry name" value="VHP"/>
    <property type="match status" value="1"/>
</dbReference>
<dbReference type="Pfam" id="PF02209">
    <property type="entry name" value="VHP"/>
    <property type="match status" value="1"/>
</dbReference>
<protein>
    <recommendedName>
        <fullName evidence="2">HP domain-containing protein</fullName>
    </recommendedName>
</protein>
<accession>A0ABQ9FMC7</accession>
<dbReference type="InterPro" id="IPR036886">
    <property type="entry name" value="Villin_headpiece_dom_sf"/>
</dbReference>
<feature type="compositionally biased region" description="Basic and acidic residues" evidence="1">
    <location>
        <begin position="51"/>
        <end position="67"/>
    </location>
</feature>
<dbReference type="EMBL" id="JARBDR010000214">
    <property type="protein sequence ID" value="KAJ8318441.1"/>
    <property type="molecule type" value="Genomic_DNA"/>
</dbReference>
<evidence type="ECO:0000256" key="1">
    <source>
        <dbReference type="SAM" id="MobiDB-lite"/>
    </source>
</evidence>
<proteinExistence type="predicted"/>
<feature type="compositionally biased region" description="Polar residues" evidence="1">
    <location>
        <begin position="68"/>
        <end position="79"/>
    </location>
</feature>
<feature type="region of interest" description="Disordered" evidence="1">
    <location>
        <begin position="1"/>
        <end position="80"/>
    </location>
</feature>
<keyword evidence="4" id="KW-1185">Reference proteome</keyword>
<dbReference type="InterPro" id="IPR051618">
    <property type="entry name" value="Actin-binding_LIM"/>
</dbReference>
<feature type="domain" description="HP" evidence="2">
    <location>
        <begin position="85"/>
        <end position="148"/>
    </location>
</feature>
<sequence>MKMSQTEISDEELVERDDGYTEEQYNYTQQREIQEADDVIQTNGGDGDDNDTQRFERQISSEDDKLQQNEISNQNNVTEVRQELEKYDKTYPYKELIKKRPPTGVDVTCKEKYLSDEEFEQVFGITKEEFYSLPKWRQVNHKKKVELF</sequence>
<gene>
    <name evidence="3" type="ORF">KUTeg_003532</name>
</gene>
<dbReference type="PANTHER" id="PTHR24213">
    <property type="entry name" value="ACTIN-BINDING LIM PROTEIN"/>
    <property type="match status" value="1"/>
</dbReference>
<dbReference type="Proteomes" id="UP001217089">
    <property type="component" value="Unassembled WGS sequence"/>
</dbReference>
<evidence type="ECO:0000259" key="2">
    <source>
        <dbReference type="PROSITE" id="PS51089"/>
    </source>
</evidence>